<evidence type="ECO:0000313" key="2">
    <source>
        <dbReference type="EMBL" id="EYU44896.1"/>
    </source>
</evidence>
<gene>
    <name evidence="2" type="ORF">MIMGU_mgv1a017598mg</name>
</gene>
<organism evidence="2 3">
    <name type="scientific">Erythranthe guttata</name>
    <name type="common">Yellow monkey flower</name>
    <name type="synonym">Mimulus guttatus</name>
    <dbReference type="NCBI Taxonomy" id="4155"/>
    <lineage>
        <taxon>Eukaryota</taxon>
        <taxon>Viridiplantae</taxon>
        <taxon>Streptophyta</taxon>
        <taxon>Embryophyta</taxon>
        <taxon>Tracheophyta</taxon>
        <taxon>Spermatophyta</taxon>
        <taxon>Magnoliopsida</taxon>
        <taxon>eudicotyledons</taxon>
        <taxon>Gunneridae</taxon>
        <taxon>Pentapetalae</taxon>
        <taxon>asterids</taxon>
        <taxon>lamiids</taxon>
        <taxon>Lamiales</taxon>
        <taxon>Phrymaceae</taxon>
        <taxon>Erythranthe</taxon>
    </lineage>
</organism>
<reference evidence="2 3" key="1">
    <citation type="journal article" date="2013" name="Proc. Natl. Acad. Sci. U.S.A.">
        <title>Fine-scale variation in meiotic recombination in Mimulus inferred from population shotgun sequencing.</title>
        <authorList>
            <person name="Hellsten U."/>
            <person name="Wright K.M."/>
            <person name="Jenkins J."/>
            <person name="Shu S."/>
            <person name="Yuan Y."/>
            <person name="Wessler S.R."/>
            <person name="Schmutz J."/>
            <person name="Willis J.H."/>
            <person name="Rokhsar D.S."/>
        </authorList>
    </citation>
    <scope>NUCLEOTIDE SEQUENCE [LARGE SCALE GENOMIC DNA]</scope>
    <source>
        <strain evidence="3">cv. DUN x IM62</strain>
    </source>
</reference>
<keyword evidence="3" id="KW-1185">Reference proteome</keyword>
<evidence type="ECO:0000256" key="1">
    <source>
        <dbReference type="SAM" id="Phobius"/>
    </source>
</evidence>
<dbReference type="EMBL" id="KI630206">
    <property type="protein sequence ID" value="EYU44896.1"/>
    <property type="molecule type" value="Genomic_DNA"/>
</dbReference>
<proteinExistence type="predicted"/>
<accession>A0A022RY22</accession>
<dbReference type="AlphaFoldDB" id="A0A022RY22"/>
<dbReference type="PhylomeDB" id="A0A022RY22"/>
<dbReference type="Proteomes" id="UP000030748">
    <property type="component" value="Unassembled WGS sequence"/>
</dbReference>
<evidence type="ECO:0000313" key="3">
    <source>
        <dbReference type="Proteomes" id="UP000030748"/>
    </source>
</evidence>
<feature type="transmembrane region" description="Helical" evidence="1">
    <location>
        <begin position="17"/>
        <end position="34"/>
    </location>
</feature>
<dbReference type="KEGG" id="egt:105967473"/>
<keyword evidence="1" id="KW-1133">Transmembrane helix</keyword>
<dbReference type="OMA" id="SMRVLWA"/>
<sequence>MGFGDGGRISDRWSSKILWLCAFGSAVGLYMVAVERQMQNRQKRMAAEAAAAAAEAGE</sequence>
<dbReference type="eggNOG" id="KOG4197">
    <property type="taxonomic scope" value="Eukaryota"/>
</dbReference>
<keyword evidence="1" id="KW-0812">Transmembrane</keyword>
<keyword evidence="1" id="KW-0472">Membrane</keyword>
<dbReference type="OrthoDB" id="1660066at2759"/>
<name>A0A022RY22_ERYGU</name>
<protein>
    <submittedName>
        <fullName evidence="2">Uncharacterized protein</fullName>
    </submittedName>
</protein>